<keyword evidence="1 2" id="KW-0732">Signal</keyword>
<dbReference type="SUPFAM" id="SSF81982">
    <property type="entry name" value="Antigen MPT63/MPB63 (immunoprotective extracellular protein)"/>
    <property type="match status" value="1"/>
</dbReference>
<dbReference type="InterPro" id="IPR029050">
    <property type="entry name" value="Immunoprotect_excell_Ig-like"/>
</dbReference>
<comment type="caution">
    <text evidence="4">The sequence shown here is derived from an EMBL/GenBank/DDBJ whole genome shotgun (WGS) entry which is preliminary data.</text>
</comment>
<dbReference type="SMR" id="A0A0J6VZ51"/>
<gene>
    <name evidence="4" type="ORF">MCHLDSM_03692</name>
</gene>
<dbReference type="Proteomes" id="UP000036513">
    <property type="component" value="Unassembled WGS sequence"/>
</dbReference>
<evidence type="ECO:0000256" key="2">
    <source>
        <dbReference type="SAM" id="SignalP"/>
    </source>
</evidence>
<feature type="signal peptide" evidence="2">
    <location>
        <begin position="1"/>
        <end position="28"/>
    </location>
</feature>
<sequence precursor="true">MFRGLGVMVALVAVAALFGVGLAATASASDDCMHRFGSQQQAEMGGGVQEWSVTNLTKSADPAPGYPLAGQLWEATASVTATSGGSTPIIPNFNASTADGGSYRVLWQMASPQGISGAALAQGQTATGKIYFDVTGGDPVAVSYDAGGSEPLMWCCSEAMMCCSGAMMAMQPMPMDDCACCTDPEPCPCCAGNM</sequence>
<dbReference type="Gene3D" id="2.60.40.1240">
    <property type="match status" value="1"/>
</dbReference>
<keyword evidence="5" id="KW-1185">Reference proteome</keyword>
<dbReference type="GO" id="GO:0005615">
    <property type="term" value="C:extracellular space"/>
    <property type="evidence" value="ECO:0007669"/>
    <property type="project" value="InterPro"/>
</dbReference>
<reference evidence="4 5" key="1">
    <citation type="journal article" date="2015" name="Genome Biol. Evol.">
        <title>Characterization of Three Mycobacterium spp. with Potential Use in Bioremediation by Genome Sequencing and Comparative Genomics.</title>
        <authorList>
            <person name="Das S."/>
            <person name="Pettersson B.M."/>
            <person name="Behra P.R."/>
            <person name="Ramesh M."/>
            <person name="Dasgupta S."/>
            <person name="Bhattacharya A."/>
            <person name="Kirsebom L.A."/>
        </authorList>
    </citation>
    <scope>NUCLEOTIDE SEQUENCE [LARGE SCALE GENOMIC DNA]</scope>
    <source>
        <strain evidence="4 5">DSM 43826</strain>
    </source>
</reference>
<evidence type="ECO:0000313" key="5">
    <source>
        <dbReference type="Proteomes" id="UP000036513"/>
    </source>
</evidence>
<organism evidence="4 5">
    <name type="scientific">Mycolicibacterium chlorophenolicum</name>
    <dbReference type="NCBI Taxonomy" id="37916"/>
    <lineage>
        <taxon>Bacteria</taxon>
        <taxon>Bacillati</taxon>
        <taxon>Actinomycetota</taxon>
        <taxon>Actinomycetes</taxon>
        <taxon>Mycobacteriales</taxon>
        <taxon>Mycobacteriaceae</taxon>
        <taxon>Mycolicibacterium</taxon>
    </lineage>
</organism>
<dbReference type="Pfam" id="PF09167">
    <property type="entry name" value="DUF1942"/>
    <property type="match status" value="1"/>
</dbReference>
<dbReference type="STRING" id="37916.MCHLDSM_03692"/>
<evidence type="ECO:0000259" key="3">
    <source>
        <dbReference type="Pfam" id="PF09167"/>
    </source>
</evidence>
<accession>A0A0J6VZ51</accession>
<evidence type="ECO:0000256" key="1">
    <source>
        <dbReference type="ARBA" id="ARBA00022729"/>
    </source>
</evidence>
<dbReference type="AlphaFoldDB" id="A0A0J6VZ51"/>
<dbReference type="EMBL" id="JYNL01000032">
    <property type="protein sequence ID" value="KMO74743.1"/>
    <property type="molecule type" value="Genomic_DNA"/>
</dbReference>
<proteinExistence type="predicted"/>
<feature type="domain" description="MPT63-like" evidence="3">
    <location>
        <begin position="33"/>
        <end position="154"/>
    </location>
</feature>
<dbReference type="InterPro" id="IPR015250">
    <property type="entry name" value="MPT63-like"/>
</dbReference>
<name>A0A0J6VZ51_9MYCO</name>
<dbReference type="PATRIC" id="fig|37916.4.peg.3628"/>
<protein>
    <submittedName>
        <fullName evidence="4">Immunogenic protein MPT63</fullName>
    </submittedName>
</protein>
<feature type="chain" id="PRO_5005283469" evidence="2">
    <location>
        <begin position="29"/>
        <end position="194"/>
    </location>
</feature>
<evidence type="ECO:0000313" key="4">
    <source>
        <dbReference type="EMBL" id="KMO74743.1"/>
    </source>
</evidence>